<dbReference type="InterPro" id="IPR012443">
    <property type="entry name" value="DUF1646"/>
</dbReference>
<evidence type="ECO:0000313" key="3">
    <source>
        <dbReference type="Proteomes" id="UP000192569"/>
    </source>
</evidence>
<sequence length="369" mass="40402">MCCIQLTCVFLRIFTVPPLLPNFLVKGDGPLILGLIIILILVLTLPFLVKPVEHNLEPFLFFMGLLATIVAGVLRKELVVEILENHLLYMITLAVLLAGILFKILQKRVKGAINGILKFLPLKVFLALIIILLGLLSSIITAIIASLVLVEIINNLPLDRRNKIRLDIIACFSIGLGAALTPIGEPLSTIATSKLDVDFWYLMREIGDLIIPGIVALGLLETYLLRTQGRSETLVAEQEEETYAGVIIRALKVFLFVLALELLGAGFKPVIDTYIIPLDSRLLYWINIISAILDNATLAAAEISPKMTSTQIEAILMGLLISGGMLIPGNIPNIVSAGRLKITSREWAALGVPLGLIILTIYYLIIFVL</sequence>
<dbReference type="PIRSF" id="PIRSF019205">
    <property type="entry name" value="DUF1646"/>
    <property type="match status" value="1"/>
</dbReference>
<feature type="transmembrane region" description="Helical" evidence="1">
    <location>
        <begin position="31"/>
        <end position="49"/>
    </location>
</feature>
<evidence type="ECO:0000313" key="2">
    <source>
        <dbReference type="EMBL" id="SMB92877.1"/>
    </source>
</evidence>
<evidence type="ECO:0000256" key="1">
    <source>
        <dbReference type="SAM" id="Phobius"/>
    </source>
</evidence>
<organism evidence="2 3">
    <name type="scientific">Thermanaeromonas toyohensis ToBE</name>
    <dbReference type="NCBI Taxonomy" id="698762"/>
    <lineage>
        <taxon>Bacteria</taxon>
        <taxon>Bacillati</taxon>
        <taxon>Bacillota</taxon>
        <taxon>Clostridia</taxon>
        <taxon>Neomoorellales</taxon>
        <taxon>Neomoorellaceae</taxon>
        <taxon>Thermanaeromonas</taxon>
    </lineage>
</organism>
<feature type="transmembrane region" description="Helical" evidence="1">
    <location>
        <begin position="246"/>
        <end position="267"/>
    </location>
</feature>
<reference evidence="2 3" key="1">
    <citation type="submission" date="2017-04" db="EMBL/GenBank/DDBJ databases">
        <authorList>
            <person name="Afonso C.L."/>
            <person name="Miller P.J."/>
            <person name="Scott M.A."/>
            <person name="Spackman E."/>
            <person name="Goraichik I."/>
            <person name="Dimitrov K.M."/>
            <person name="Suarez D.L."/>
            <person name="Swayne D.E."/>
        </authorList>
    </citation>
    <scope>NUCLEOTIDE SEQUENCE [LARGE SCALE GENOMIC DNA]</scope>
    <source>
        <strain evidence="2 3">ToBE</strain>
    </source>
</reference>
<dbReference type="Pfam" id="PF07854">
    <property type="entry name" value="DUF1646"/>
    <property type="match status" value="1"/>
</dbReference>
<proteinExistence type="predicted"/>
<keyword evidence="1" id="KW-0472">Membrane</keyword>
<gene>
    <name evidence="2" type="ORF">SAMN00808754_0730</name>
</gene>
<accession>A0A1W1VHL5</accession>
<feature type="transmembrane region" description="Helical" evidence="1">
    <location>
        <begin position="56"/>
        <end position="74"/>
    </location>
</feature>
<feature type="transmembrane region" description="Helical" evidence="1">
    <location>
        <begin position="347"/>
        <end position="368"/>
    </location>
</feature>
<dbReference type="EMBL" id="LT838272">
    <property type="protein sequence ID" value="SMB92877.1"/>
    <property type="molecule type" value="Genomic_DNA"/>
</dbReference>
<feature type="transmembrane region" description="Helical" evidence="1">
    <location>
        <begin position="315"/>
        <end position="335"/>
    </location>
</feature>
<feature type="transmembrane region" description="Helical" evidence="1">
    <location>
        <begin position="282"/>
        <end position="303"/>
    </location>
</feature>
<keyword evidence="1" id="KW-1133">Transmembrane helix</keyword>
<feature type="transmembrane region" description="Helical" evidence="1">
    <location>
        <begin position="206"/>
        <end position="225"/>
    </location>
</feature>
<dbReference type="Proteomes" id="UP000192569">
    <property type="component" value="Chromosome I"/>
</dbReference>
<dbReference type="AlphaFoldDB" id="A0A1W1VHL5"/>
<dbReference type="STRING" id="698762.SAMN00808754_0730"/>
<name>A0A1W1VHL5_9FIRM</name>
<feature type="transmembrane region" description="Helical" evidence="1">
    <location>
        <begin position="125"/>
        <end position="150"/>
    </location>
</feature>
<feature type="transmembrane region" description="Helical" evidence="1">
    <location>
        <begin position="86"/>
        <end position="105"/>
    </location>
</feature>
<protein>
    <submittedName>
        <fullName evidence="2">Predicted cation transporter</fullName>
    </submittedName>
</protein>
<keyword evidence="1" id="KW-0812">Transmembrane</keyword>
<keyword evidence="3" id="KW-1185">Reference proteome</keyword>